<dbReference type="RefSeq" id="WP_139246252.1">
    <property type="nucleotide sequence ID" value="NZ_FMZP01000081.1"/>
</dbReference>
<reference evidence="2" key="1">
    <citation type="submission" date="2016-10" db="EMBL/GenBank/DDBJ databases">
        <authorList>
            <person name="de Groot N.N."/>
        </authorList>
    </citation>
    <scope>NUCLEOTIDE SEQUENCE [LARGE SCALE GENOMIC DNA]</scope>
    <source>
        <strain evidence="2">CDM_6</strain>
    </source>
</reference>
<reference evidence="3 4" key="2">
    <citation type="submission" date="2016-10" db="EMBL/GenBank/DDBJ databases">
        <authorList>
            <person name="Varghese N."/>
            <person name="Submissions S."/>
        </authorList>
    </citation>
    <scope>NUCLEOTIDE SEQUENCE [LARGE SCALE GENOMIC DNA]</scope>
    <source>
        <strain evidence="1 4">CDM_1</strain>
        <strain evidence="3">CDM_6</strain>
    </source>
</reference>
<dbReference type="AlphaFoldDB" id="A0A1I0IXA0"/>
<dbReference type="Proteomes" id="UP000199320">
    <property type="component" value="Unassembled WGS sequence"/>
</dbReference>
<evidence type="ECO:0000313" key="2">
    <source>
        <dbReference type="EMBL" id="SEU02047.1"/>
    </source>
</evidence>
<evidence type="ECO:0008006" key="5">
    <source>
        <dbReference type="Google" id="ProtNLM"/>
    </source>
</evidence>
<proteinExistence type="predicted"/>
<evidence type="ECO:0000313" key="4">
    <source>
        <dbReference type="Proteomes" id="UP000324021"/>
    </source>
</evidence>
<gene>
    <name evidence="2" type="ORF">SAMN04488694_12728</name>
    <name evidence="1" type="ORF">SAMN05192552_10812</name>
</gene>
<evidence type="ECO:0000313" key="1">
    <source>
        <dbReference type="EMBL" id="SDD96100.1"/>
    </source>
</evidence>
<dbReference type="PROSITE" id="PS51257">
    <property type="entry name" value="PROKAR_LIPOPROTEIN"/>
    <property type="match status" value="1"/>
</dbReference>
<organism evidence="2 3">
    <name type="scientific">Natrinema hispanicum</name>
    <dbReference type="NCBI Taxonomy" id="392421"/>
    <lineage>
        <taxon>Archaea</taxon>
        <taxon>Methanobacteriati</taxon>
        <taxon>Methanobacteriota</taxon>
        <taxon>Stenosarchaea group</taxon>
        <taxon>Halobacteria</taxon>
        <taxon>Halobacteriales</taxon>
        <taxon>Natrialbaceae</taxon>
        <taxon>Natrinema</taxon>
    </lineage>
</organism>
<accession>A0A1I0IXA0</accession>
<keyword evidence="3" id="KW-1185">Reference proteome</keyword>
<dbReference type="EMBL" id="FMZP01000081">
    <property type="protein sequence ID" value="SDD96100.1"/>
    <property type="molecule type" value="Genomic_DNA"/>
</dbReference>
<name>A0A1I0IXA0_9EURY</name>
<dbReference type="OrthoDB" id="188068at2157"/>
<dbReference type="EMBL" id="FOIC01000027">
    <property type="protein sequence ID" value="SEU02047.1"/>
    <property type="molecule type" value="Genomic_DNA"/>
</dbReference>
<sequence length="273" mass="30241">MDRRKFLQGLVGGCTLLTSGCTTELSSSNSTLEKSDVFKDYYYEGTKLFIVFRDDVDVQEAILFSRKDEYETVKNPPTNTNFTVIHPNKLDTYLSRRPPLRVKAKIENNWIEKSVWEPVHGATRNIEILQDGSIRFEVENLGNASLLMRFVGVYGDVPNPTIDPQSESFDTEASDLGPGIVGIEENRAEPSSRTDLVISPGETVPFETVFAPFEASNVNCDGTERNATIAIVHASGGIATYTFSFRLDGSQIESGNNPDELTTHRVCSVSKTI</sequence>
<protein>
    <recommendedName>
        <fullName evidence="5">Lipoprotein</fullName>
    </recommendedName>
</protein>
<evidence type="ECO:0000313" key="3">
    <source>
        <dbReference type="Proteomes" id="UP000199320"/>
    </source>
</evidence>
<dbReference type="Proteomes" id="UP000324021">
    <property type="component" value="Unassembled WGS sequence"/>
</dbReference>